<keyword evidence="3" id="KW-1185">Reference proteome</keyword>
<dbReference type="Pfam" id="PF00583">
    <property type="entry name" value="Acetyltransf_1"/>
    <property type="match status" value="1"/>
</dbReference>
<organism evidence="2 3">
    <name type="scientific">Methyloceanibacter superfactus</name>
    <dbReference type="NCBI Taxonomy" id="1774969"/>
    <lineage>
        <taxon>Bacteria</taxon>
        <taxon>Pseudomonadati</taxon>
        <taxon>Pseudomonadota</taxon>
        <taxon>Alphaproteobacteria</taxon>
        <taxon>Hyphomicrobiales</taxon>
        <taxon>Hyphomicrobiaceae</taxon>
        <taxon>Methyloceanibacter</taxon>
    </lineage>
</organism>
<dbReference type="InterPro" id="IPR016181">
    <property type="entry name" value="Acyl_CoA_acyltransferase"/>
</dbReference>
<name>A0A1E3VVY4_9HYPH</name>
<comment type="caution">
    <text evidence="2">The sequence shown here is derived from an EMBL/GenBank/DDBJ whole genome shotgun (WGS) entry which is preliminary data.</text>
</comment>
<accession>A0A1E3VVY4</accession>
<gene>
    <name evidence="2" type="ORF">AUC69_11400</name>
</gene>
<dbReference type="GO" id="GO:0016747">
    <property type="term" value="F:acyltransferase activity, transferring groups other than amino-acyl groups"/>
    <property type="evidence" value="ECO:0007669"/>
    <property type="project" value="InterPro"/>
</dbReference>
<dbReference type="Gene3D" id="3.40.630.30">
    <property type="match status" value="1"/>
</dbReference>
<protein>
    <recommendedName>
        <fullName evidence="1">N-acetyltransferase domain-containing protein</fullName>
    </recommendedName>
</protein>
<dbReference type="CDD" id="cd04301">
    <property type="entry name" value="NAT_SF"/>
    <property type="match status" value="1"/>
</dbReference>
<evidence type="ECO:0000259" key="1">
    <source>
        <dbReference type="PROSITE" id="PS51186"/>
    </source>
</evidence>
<dbReference type="InterPro" id="IPR000182">
    <property type="entry name" value="GNAT_dom"/>
</dbReference>
<proteinExistence type="predicted"/>
<evidence type="ECO:0000313" key="2">
    <source>
        <dbReference type="EMBL" id="ODR97698.1"/>
    </source>
</evidence>
<dbReference type="EMBL" id="LPWF01000025">
    <property type="protein sequence ID" value="ODR97698.1"/>
    <property type="molecule type" value="Genomic_DNA"/>
</dbReference>
<sequence length="152" mass="16417">MAPAACAALGRAIVAVPPWSEMPYSAEAITGYLVAVEDGARRYRIEVDGMTAGAVAVRYPWLRGVYLELLALLPEFQNQGIGSAVLDWLAREALHREARNLWACASSFNEAALRFYARHGFAETAVLHGLVADGFDEILLRKFPLGSVPAGG</sequence>
<reference evidence="2 3" key="1">
    <citation type="journal article" date="2016" name="Environ. Microbiol.">
        <title>New Methyloceanibacter diversity from North Sea sediments includes methanotroph containing solely the soluble methane monooxygenase.</title>
        <authorList>
            <person name="Vekeman B."/>
            <person name="Kerckhof F.M."/>
            <person name="Cremers G."/>
            <person name="de Vos P."/>
            <person name="Vandamme P."/>
            <person name="Boon N."/>
            <person name="Op den Camp H.J."/>
            <person name="Heylen K."/>
        </authorList>
    </citation>
    <scope>NUCLEOTIDE SEQUENCE [LARGE SCALE GENOMIC DNA]</scope>
    <source>
        <strain evidence="2 3">R-67175</strain>
    </source>
</reference>
<dbReference type="Proteomes" id="UP000094472">
    <property type="component" value="Unassembled WGS sequence"/>
</dbReference>
<dbReference type="STRING" id="1774969.AUC69_11400"/>
<feature type="domain" description="N-acetyltransferase" evidence="1">
    <location>
        <begin position="1"/>
        <end position="142"/>
    </location>
</feature>
<evidence type="ECO:0000313" key="3">
    <source>
        <dbReference type="Proteomes" id="UP000094472"/>
    </source>
</evidence>
<dbReference type="PROSITE" id="PS51186">
    <property type="entry name" value="GNAT"/>
    <property type="match status" value="1"/>
</dbReference>
<dbReference type="SUPFAM" id="SSF55729">
    <property type="entry name" value="Acyl-CoA N-acyltransferases (Nat)"/>
    <property type="match status" value="1"/>
</dbReference>
<dbReference type="AlphaFoldDB" id="A0A1E3VVY4"/>